<gene>
    <name evidence="2" type="ORF">Prum_046950</name>
</gene>
<keyword evidence="3" id="KW-1185">Reference proteome</keyword>
<proteinExistence type="predicted"/>
<dbReference type="InterPro" id="IPR010982">
    <property type="entry name" value="Lambda_DNA-bd_dom_sf"/>
</dbReference>
<evidence type="ECO:0000313" key="3">
    <source>
        <dbReference type="Proteomes" id="UP000482960"/>
    </source>
</evidence>
<name>A0A6V8L198_9ACTN</name>
<dbReference type="CDD" id="cd00093">
    <property type="entry name" value="HTH_XRE"/>
    <property type="match status" value="1"/>
</dbReference>
<dbReference type="InterPro" id="IPR043917">
    <property type="entry name" value="DUF5753"/>
</dbReference>
<protein>
    <recommendedName>
        <fullName evidence="1">HTH cro/C1-type domain-containing protein</fullName>
    </recommendedName>
</protein>
<dbReference type="SUPFAM" id="SSF47413">
    <property type="entry name" value="lambda repressor-like DNA-binding domains"/>
    <property type="match status" value="1"/>
</dbReference>
<evidence type="ECO:0000259" key="1">
    <source>
        <dbReference type="PROSITE" id="PS50943"/>
    </source>
</evidence>
<evidence type="ECO:0000313" key="2">
    <source>
        <dbReference type="EMBL" id="GFJ91053.1"/>
    </source>
</evidence>
<dbReference type="Pfam" id="PF13560">
    <property type="entry name" value="HTH_31"/>
    <property type="match status" value="1"/>
</dbReference>
<dbReference type="Gene3D" id="1.10.260.40">
    <property type="entry name" value="lambda repressor-like DNA-binding domains"/>
    <property type="match status" value="1"/>
</dbReference>
<dbReference type="Pfam" id="PF19054">
    <property type="entry name" value="DUF5753"/>
    <property type="match status" value="1"/>
</dbReference>
<sequence>MPTKRMTFVPTLRGQWLGHLMRELREERGLALREVAAYVGVDMSTLARYERSEWAFRPDHAAWLLNVYAVHDEQTRAEVTGLAEHSGCINWWRLDPAVTTGPPLRVRPFGVVDLPPPPIGWIYGRAERVCLYADTLVPELFQTRAYAHAAAAHVHGPHADARLSIDAAVDRLIDRQRLLTAGRPAPVEVLIAEHVLHRPIGGAQVLAAQLEHLYRQPLRRDVPVTVRVLPTSADAHAGVHGPYMVLHMRTGMPPVAFIDHLGGQLIVESVHADRYTAAHQQLWNAALTPTDSHTLLRNLTRPADRPTGTAALATTAP</sequence>
<dbReference type="GO" id="GO:0003677">
    <property type="term" value="F:DNA binding"/>
    <property type="evidence" value="ECO:0007669"/>
    <property type="project" value="InterPro"/>
</dbReference>
<dbReference type="SMART" id="SM00530">
    <property type="entry name" value="HTH_XRE"/>
    <property type="match status" value="1"/>
</dbReference>
<reference evidence="2 3" key="1">
    <citation type="submission" date="2020-03" db="EMBL/GenBank/DDBJ databases">
        <title>Whole genome shotgun sequence of Phytohabitans rumicis NBRC 108638.</title>
        <authorList>
            <person name="Komaki H."/>
            <person name="Tamura T."/>
        </authorList>
    </citation>
    <scope>NUCLEOTIDE SEQUENCE [LARGE SCALE GENOMIC DNA]</scope>
    <source>
        <strain evidence="2 3">NBRC 108638</strain>
    </source>
</reference>
<reference evidence="2 3" key="2">
    <citation type="submission" date="2020-03" db="EMBL/GenBank/DDBJ databases">
        <authorList>
            <person name="Ichikawa N."/>
            <person name="Kimura A."/>
            <person name="Kitahashi Y."/>
            <person name="Uohara A."/>
        </authorList>
    </citation>
    <scope>NUCLEOTIDE SEQUENCE [LARGE SCALE GENOMIC DNA]</scope>
    <source>
        <strain evidence="2 3">NBRC 108638</strain>
    </source>
</reference>
<dbReference type="InterPro" id="IPR001387">
    <property type="entry name" value="Cro/C1-type_HTH"/>
</dbReference>
<dbReference type="AlphaFoldDB" id="A0A6V8L198"/>
<organism evidence="2 3">
    <name type="scientific">Phytohabitans rumicis</name>
    <dbReference type="NCBI Taxonomy" id="1076125"/>
    <lineage>
        <taxon>Bacteria</taxon>
        <taxon>Bacillati</taxon>
        <taxon>Actinomycetota</taxon>
        <taxon>Actinomycetes</taxon>
        <taxon>Micromonosporales</taxon>
        <taxon>Micromonosporaceae</taxon>
    </lineage>
</organism>
<accession>A0A6V8L198</accession>
<feature type="domain" description="HTH cro/C1-type" evidence="1">
    <location>
        <begin position="21"/>
        <end position="51"/>
    </location>
</feature>
<dbReference type="PROSITE" id="PS50943">
    <property type="entry name" value="HTH_CROC1"/>
    <property type="match status" value="1"/>
</dbReference>
<comment type="caution">
    <text evidence="2">The sequence shown here is derived from an EMBL/GenBank/DDBJ whole genome shotgun (WGS) entry which is preliminary data.</text>
</comment>
<dbReference type="EMBL" id="BLPG01000001">
    <property type="protein sequence ID" value="GFJ91053.1"/>
    <property type="molecule type" value="Genomic_DNA"/>
</dbReference>
<dbReference type="Proteomes" id="UP000482960">
    <property type="component" value="Unassembled WGS sequence"/>
</dbReference>